<dbReference type="Gene3D" id="1.10.533.10">
    <property type="entry name" value="Death Domain, Fas"/>
    <property type="match status" value="1"/>
</dbReference>
<reference evidence="3" key="1">
    <citation type="submission" date="2022-08" db="UniProtKB">
        <authorList>
            <consortium name="EnsemblMetazoa"/>
        </authorList>
    </citation>
    <scope>IDENTIFICATION</scope>
    <source>
        <strain evidence="3">05x7-T-G4-1.051#20</strain>
    </source>
</reference>
<name>A0A8W8HR04_MAGGI</name>
<dbReference type="InterPro" id="IPR000157">
    <property type="entry name" value="TIR_dom"/>
</dbReference>
<dbReference type="CDD" id="cd08311">
    <property type="entry name" value="Death_p75NR"/>
    <property type="match status" value="1"/>
</dbReference>
<dbReference type="SMART" id="SM00005">
    <property type="entry name" value="DEATH"/>
    <property type="match status" value="1"/>
</dbReference>
<dbReference type="PANTHER" id="PTHR47508:SF1">
    <property type="entry name" value="NON-SPECIFIC SERINE_THREONINE PROTEIN KINASE"/>
    <property type="match status" value="1"/>
</dbReference>
<dbReference type="SUPFAM" id="SSF52200">
    <property type="entry name" value="Toll/Interleukin receptor TIR domain"/>
    <property type="match status" value="2"/>
</dbReference>
<evidence type="ECO:0000259" key="1">
    <source>
        <dbReference type="PROSITE" id="PS50017"/>
    </source>
</evidence>
<dbReference type="Pfam" id="PF00531">
    <property type="entry name" value="Death"/>
    <property type="match status" value="1"/>
</dbReference>
<feature type="domain" description="Death" evidence="1">
    <location>
        <begin position="909"/>
        <end position="974"/>
    </location>
</feature>
<dbReference type="InterPro" id="IPR035897">
    <property type="entry name" value="Toll_tir_struct_dom_sf"/>
</dbReference>
<dbReference type="InterPro" id="IPR000488">
    <property type="entry name" value="Death_dom"/>
</dbReference>
<dbReference type="EnsemblMetazoa" id="G10661.1">
    <property type="protein sequence ID" value="G10661.1:cds"/>
    <property type="gene ID" value="G10661"/>
</dbReference>
<dbReference type="GO" id="GO:0007165">
    <property type="term" value="P:signal transduction"/>
    <property type="evidence" value="ECO:0007669"/>
    <property type="project" value="InterPro"/>
</dbReference>
<dbReference type="PROSITE" id="PS50017">
    <property type="entry name" value="DEATH_DOMAIN"/>
    <property type="match status" value="1"/>
</dbReference>
<evidence type="ECO:0000313" key="3">
    <source>
        <dbReference type="EnsemblMetazoa" id="G10661.1:cds"/>
    </source>
</evidence>
<proteinExistence type="predicted"/>
<feature type="domain" description="TIR" evidence="2">
    <location>
        <begin position="990"/>
        <end position="1124"/>
    </location>
</feature>
<dbReference type="Proteomes" id="UP000005408">
    <property type="component" value="Unassembled WGS sequence"/>
</dbReference>
<keyword evidence="4" id="KW-1185">Reference proteome</keyword>
<accession>A0A8W8HR04</accession>
<dbReference type="Gene3D" id="3.40.50.10140">
    <property type="entry name" value="Toll/interleukin-1 receptor homology (TIR) domain"/>
    <property type="match status" value="2"/>
</dbReference>
<evidence type="ECO:0000259" key="2">
    <source>
        <dbReference type="PROSITE" id="PS50104"/>
    </source>
</evidence>
<evidence type="ECO:0008006" key="5">
    <source>
        <dbReference type="Google" id="ProtNLM"/>
    </source>
</evidence>
<dbReference type="Pfam" id="PF13676">
    <property type="entry name" value="TIR_2"/>
    <property type="match status" value="2"/>
</dbReference>
<protein>
    <recommendedName>
        <fullName evidence="5">Death domain-containing protein</fullName>
    </recommendedName>
</protein>
<dbReference type="InterPro" id="IPR011029">
    <property type="entry name" value="DEATH-like_dom_sf"/>
</dbReference>
<sequence length="1377" mass="157739">MESLISNCDFSNVNDFTTNEFRRERTRYKEQLSSLDYVGILNIVKAFQNKVCVRGFPGVRSPGFEYADLILTIILQTIRWKVEENIISSNDVENRLLDLYVQVLKSGPGSGHCELLQLITNHLEIQDLYGERLQNVIGGFKAISYVEEGNDSIYIDTVNRVYPDQLSALVIRLRSPEVHHDLMDLFVFYLVQLPHVPDTLRTVLIRAQHNICKAYHMEPFCGIQDVDFYRSQLLRVVDFIKDSNFPQNRQICETTYQRLPNVLQMKDGKMIAEVYADICQLLKEINLKRLTGEDTDLLKKLDCFYKGIPEECFKNPHMFEKWAVTAQEILEKSPCEKIIGNELAYTTDRFADILKPNANLGKIWLSVIVGFCGWVHEKLMRAGERTLSTNQWKSYWKWKENISKSKAMIIALTNADYSSVENAAEYSSSAESFLKKLVDQLILVKVFKNVEVEVAELAMVTMEAFGKGIAVDRLCRTASVKMSLTLYFSGDEVRDLEMDEAFIQVFLFCLSEDREYISLQRQHLNVFGLVAVAGLPQYTNLHTGTTTVGRLKPLFPHIQRLMDDDNDTIKTVMRTITRVLGREETQLIDTQGMENLISLYIRERDLAILDAISSGYEGHSETLASQFLPLIKACTQKTQTNEIEMQTMFLKKVAEKQPEIFTKEPLELIFKHHFMEKNANPQVLMVLDVVSKSHAENLEPYVESHLMKTDLMMELMAHYQFNILIRIAAKCNDKQSLVYSYLMKRLKESNIEQVQSACIQGLREMHSVFGKYIFSEKDKMYIEKIKEKGASKTVTDLVENLLNELEGRSIAKVSKDVEEHSGQIEKLEIGVAGTKVVLKKVHQDVKEQRKELEGVKRGLGEVNTRVDKVEVDVADTKERVEEVDKKTMSNAPTWSRDVTKLLNTDSKHDWRLLASRLGYSPDDIRGWATQSDPCMALLSEWYATHKTFEASRGVLTILQEMNRLDAAIIVENAMKAAEGVVTDEPVDYPEPPEIFLSYQWGHQNEVKLICRHLEMAGYKCWMDIGQMGGGDKLFEKIDSGIRAAKIVISCVTGKYAKSPNCNREVNLSVNLGKPMIPLLMEKMAWPPAGSMGPIFSEYLFIRFFQRPGEETNDDRIWPAAKFTELLMQMNCLKIMPDEGNISEMYKNWWVPVVEEIVIPKRNEKRGENKAFSYDRHQTESQVVSPDVFISYQWGKQKEIIALFQRLTSLGFTCWLDIRQMGGGDSLYDKIDRGVRGCKVMLSSVTTKYALSANCRREVSLADALKKPIIPMLMEKIDWPPTGPMSMVLTQLLYVNFSNDESVQLSWDGKYFDELLSKIRQQIPTDESNDYVNVESESGVQSLKNSKYEKLTVSTIHSHKLTLIAFWLKIQSVFVPEN</sequence>
<dbReference type="PANTHER" id="PTHR47508">
    <property type="entry name" value="SAM DOMAIN-CONTAINING PROTEIN-RELATED"/>
    <property type="match status" value="1"/>
</dbReference>
<dbReference type="PROSITE" id="PS50104">
    <property type="entry name" value="TIR"/>
    <property type="match status" value="2"/>
</dbReference>
<evidence type="ECO:0000313" key="4">
    <source>
        <dbReference type="Proteomes" id="UP000005408"/>
    </source>
</evidence>
<organism evidence="3 4">
    <name type="scientific">Magallana gigas</name>
    <name type="common">Pacific oyster</name>
    <name type="synonym">Crassostrea gigas</name>
    <dbReference type="NCBI Taxonomy" id="29159"/>
    <lineage>
        <taxon>Eukaryota</taxon>
        <taxon>Metazoa</taxon>
        <taxon>Spiralia</taxon>
        <taxon>Lophotrochozoa</taxon>
        <taxon>Mollusca</taxon>
        <taxon>Bivalvia</taxon>
        <taxon>Autobranchia</taxon>
        <taxon>Pteriomorphia</taxon>
        <taxon>Ostreida</taxon>
        <taxon>Ostreoidea</taxon>
        <taxon>Ostreidae</taxon>
        <taxon>Magallana</taxon>
    </lineage>
</organism>
<dbReference type="SUPFAM" id="SSF47986">
    <property type="entry name" value="DEATH domain"/>
    <property type="match status" value="1"/>
</dbReference>
<feature type="domain" description="TIR" evidence="2">
    <location>
        <begin position="1183"/>
        <end position="1318"/>
    </location>
</feature>